<name>A0ABW6Q1L5_9ACTN</name>
<dbReference type="SUPFAM" id="SSF53850">
    <property type="entry name" value="Periplasmic binding protein-like II"/>
    <property type="match status" value="1"/>
</dbReference>
<dbReference type="PANTHER" id="PTHR30024">
    <property type="entry name" value="ALIPHATIC SULFONATES-BINDING PROTEIN-RELATED"/>
    <property type="match status" value="1"/>
</dbReference>
<keyword evidence="3" id="KW-0732">Signal</keyword>
<dbReference type="EMBL" id="JBHVZQ010000004">
    <property type="protein sequence ID" value="MFF1273080.1"/>
    <property type="molecule type" value="Genomic_DNA"/>
</dbReference>
<evidence type="ECO:0000256" key="4">
    <source>
        <dbReference type="SAM" id="MobiDB-lite"/>
    </source>
</evidence>
<reference evidence="6 7" key="1">
    <citation type="submission" date="2024-09" db="EMBL/GenBank/DDBJ databases">
        <title>The Natural Products Discovery Center: Release of the First 8490 Sequenced Strains for Exploring Actinobacteria Biosynthetic Diversity.</title>
        <authorList>
            <person name="Kalkreuter E."/>
            <person name="Kautsar S.A."/>
            <person name="Yang D."/>
            <person name="Bader C.D."/>
            <person name="Teijaro C.N."/>
            <person name="Fluegel L."/>
            <person name="Davis C.M."/>
            <person name="Simpson J.R."/>
            <person name="Lauterbach L."/>
            <person name="Steele A.D."/>
            <person name="Gui C."/>
            <person name="Meng S."/>
            <person name="Li G."/>
            <person name="Viehrig K."/>
            <person name="Ye F."/>
            <person name="Su P."/>
            <person name="Kiefer A.F."/>
            <person name="Nichols A."/>
            <person name="Cepeda A.J."/>
            <person name="Yan W."/>
            <person name="Fan B."/>
            <person name="Jiang Y."/>
            <person name="Adhikari A."/>
            <person name="Zheng C.-J."/>
            <person name="Schuster L."/>
            <person name="Cowan T.M."/>
            <person name="Smanski M.J."/>
            <person name="Chevrette M.G."/>
            <person name="De Carvalho L.P.S."/>
            <person name="Shen B."/>
        </authorList>
    </citation>
    <scope>NUCLEOTIDE SEQUENCE [LARGE SCALE GENOMIC DNA]</scope>
    <source>
        <strain evidence="6 7">NPDC058328</strain>
    </source>
</reference>
<protein>
    <submittedName>
        <fullName evidence="6">ABC transporter substrate-binding protein</fullName>
    </submittedName>
</protein>
<accession>A0ABW6Q1L5</accession>
<dbReference type="RefSeq" id="WP_388233647.1">
    <property type="nucleotide sequence ID" value="NZ_JBHVZQ010000004.1"/>
</dbReference>
<dbReference type="PANTHER" id="PTHR30024:SF47">
    <property type="entry name" value="TAURINE-BINDING PERIPLASMIC PROTEIN"/>
    <property type="match status" value="1"/>
</dbReference>
<keyword evidence="7" id="KW-1185">Reference proteome</keyword>
<evidence type="ECO:0000256" key="2">
    <source>
        <dbReference type="ARBA" id="ARBA00010742"/>
    </source>
</evidence>
<feature type="compositionally biased region" description="Basic and acidic residues" evidence="4">
    <location>
        <begin position="323"/>
        <end position="334"/>
    </location>
</feature>
<evidence type="ECO:0000256" key="1">
    <source>
        <dbReference type="ARBA" id="ARBA00004418"/>
    </source>
</evidence>
<organism evidence="6 7">
    <name type="scientific">Streptomyces marokkonensis</name>
    <dbReference type="NCBI Taxonomy" id="324855"/>
    <lineage>
        <taxon>Bacteria</taxon>
        <taxon>Bacillati</taxon>
        <taxon>Actinomycetota</taxon>
        <taxon>Actinomycetes</taxon>
        <taxon>Kitasatosporales</taxon>
        <taxon>Streptomycetaceae</taxon>
        <taxon>Streptomyces</taxon>
    </lineage>
</organism>
<dbReference type="Pfam" id="PF09084">
    <property type="entry name" value="NMT1"/>
    <property type="match status" value="1"/>
</dbReference>
<comment type="similarity">
    <text evidence="2">Belongs to the bacterial solute-binding protein SsuA/TauA family.</text>
</comment>
<dbReference type="Proteomes" id="UP001601627">
    <property type="component" value="Unassembled WGS sequence"/>
</dbReference>
<evidence type="ECO:0000256" key="3">
    <source>
        <dbReference type="ARBA" id="ARBA00022729"/>
    </source>
</evidence>
<dbReference type="InterPro" id="IPR015168">
    <property type="entry name" value="SsuA/THI5"/>
</dbReference>
<comment type="subcellular location">
    <subcellularLocation>
        <location evidence="1">Periplasm</location>
    </subcellularLocation>
</comment>
<comment type="caution">
    <text evidence="6">The sequence shown here is derived from an EMBL/GenBank/DDBJ whole genome shotgun (WGS) entry which is preliminary data.</text>
</comment>
<feature type="domain" description="SsuA/THI5-like" evidence="5">
    <location>
        <begin position="61"/>
        <end position="271"/>
    </location>
</feature>
<dbReference type="Gene3D" id="3.40.190.10">
    <property type="entry name" value="Periplasmic binding protein-like II"/>
    <property type="match status" value="2"/>
</dbReference>
<evidence type="ECO:0000313" key="6">
    <source>
        <dbReference type="EMBL" id="MFF1273080.1"/>
    </source>
</evidence>
<evidence type="ECO:0000313" key="7">
    <source>
        <dbReference type="Proteomes" id="UP001601627"/>
    </source>
</evidence>
<evidence type="ECO:0000259" key="5">
    <source>
        <dbReference type="Pfam" id="PF09084"/>
    </source>
</evidence>
<proteinExistence type="inferred from homology"/>
<gene>
    <name evidence="6" type="ORF">ACFVZC_06680</name>
</gene>
<feature type="region of interest" description="Disordered" evidence="4">
    <location>
        <begin position="315"/>
        <end position="334"/>
    </location>
</feature>
<sequence>MTFPAPTDSVLRPRGVTVLVTALGLTMTAAFGCSAPTGTAEADDSTVRVVLVDAAPPSLPLLAEKNGDFTAQGLDVSISSLPSTHITSFASSLGWEYDIAWGTPADVIAAAAQGHDITVVAGAYVDSHERPQAQMYAAEPGTVDSATDLSGKRLAVPSLSGTLFLAVLTSLNRAGVDIDGVQLVEVPFSDMLRKLDAGQVDAIATVQPYMNAVEAAGHRPLGDPFLSVDSPAVAGMWVADRAWAENNPGTISSFVAALNSADWWASSHEEETRAFLSSALEMPREAAAEAPLPDWDSSISPEALTPWIRAVASSGQVHGTLPKAEDLVPAPRKD</sequence>